<protein>
    <recommendedName>
        <fullName evidence="3">Methyltransferase</fullName>
    </recommendedName>
</protein>
<reference evidence="1 2" key="1">
    <citation type="journal article" date="2014" name="Genome Announc.">
        <title>Draft genome sequences of eight enterohepatic helicobacter species isolated from both laboratory and wild rodents.</title>
        <authorList>
            <person name="Sheh A."/>
            <person name="Shen Z."/>
            <person name="Fox J.G."/>
        </authorList>
    </citation>
    <scope>NUCLEOTIDE SEQUENCE [LARGE SCALE GENOMIC DNA]</scope>
    <source>
        <strain evidence="1 2">MIT 09-6949</strain>
    </source>
</reference>
<gene>
    <name evidence="1" type="ORF">LS71_004650</name>
</gene>
<evidence type="ECO:0000313" key="1">
    <source>
        <dbReference type="EMBL" id="TLD96885.1"/>
    </source>
</evidence>
<organism evidence="1 2">
    <name type="scientific">Helicobacter jaachi</name>
    <dbReference type="NCBI Taxonomy" id="1677920"/>
    <lineage>
        <taxon>Bacteria</taxon>
        <taxon>Pseudomonadati</taxon>
        <taxon>Campylobacterota</taxon>
        <taxon>Epsilonproteobacteria</taxon>
        <taxon>Campylobacterales</taxon>
        <taxon>Helicobacteraceae</taxon>
        <taxon>Helicobacter</taxon>
    </lineage>
</organism>
<sequence>MRLFKKIFHFLKDVYHYVRFPRGYIAYRGVFDSFEQAMNAKPSHIGDGTQKQPTTEEKIAQLTRIFSQKLMPRESEYPVFFWLDRIFASTPNASVCDFGGGNGEHYFAYTSCTDIAPKWSVCELENNVTIGRAITQNLGINNLTFDTTMRAASILHSSAALWYVKYPYKFLEDYLTGGGR</sequence>
<evidence type="ECO:0008006" key="3">
    <source>
        <dbReference type="Google" id="ProtNLM"/>
    </source>
</evidence>
<dbReference type="OrthoDB" id="5324887at2"/>
<evidence type="ECO:0000313" key="2">
    <source>
        <dbReference type="Proteomes" id="UP000029733"/>
    </source>
</evidence>
<proteinExistence type="predicted"/>
<dbReference type="RefSeq" id="WP_069723520.1">
    <property type="nucleotide sequence ID" value="NZ_JRPR02000002.1"/>
</dbReference>
<comment type="caution">
    <text evidence="1">The sequence shown here is derived from an EMBL/GenBank/DDBJ whole genome shotgun (WGS) entry which is preliminary data.</text>
</comment>
<accession>A0A4U8TAM8</accession>
<name>A0A4U8TAM8_9HELI</name>
<keyword evidence="2" id="KW-1185">Reference proteome</keyword>
<dbReference type="Proteomes" id="UP000029733">
    <property type="component" value="Unassembled WGS sequence"/>
</dbReference>
<dbReference type="EMBL" id="JRPR02000002">
    <property type="protein sequence ID" value="TLD96885.1"/>
    <property type="molecule type" value="Genomic_DNA"/>
</dbReference>
<dbReference type="AlphaFoldDB" id="A0A4U8TAM8"/>